<keyword evidence="3 6" id="KW-1133">Transmembrane helix</keyword>
<feature type="transmembrane region" description="Helical" evidence="6">
    <location>
        <begin position="38"/>
        <end position="58"/>
    </location>
</feature>
<evidence type="ECO:0000313" key="9">
    <source>
        <dbReference type="Proteomes" id="UP000017836"/>
    </source>
</evidence>
<feature type="transmembrane region" description="Helical" evidence="6">
    <location>
        <begin position="78"/>
        <end position="98"/>
    </location>
</feature>
<gene>
    <name evidence="8" type="ORF">AMTR_s00001p00254670</name>
</gene>
<dbReference type="eggNOG" id="KOG0039">
    <property type="taxonomic scope" value="Eukaryota"/>
</dbReference>
<dbReference type="PROSITE" id="PS51384">
    <property type="entry name" value="FAD_FR"/>
    <property type="match status" value="1"/>
</dbReference>
<name>W1NLR2_AMBTC</name>
<organism evidence="8 9">
    <name type="scientific">Amborella trichopoda</name>
    <dbReference type="NCBI Taxonomy" id="13333"/>
    <lineage>
        <taxon>Eukaryota</taxon>
        <taxon>Viridiplantae</taxon>
        <taxon>Streptophyta</taxon>
        <taxon>Embryophyta</taxon>
        <taxon>Tracheophyta</taxon>
        <taxon>Spermatophyta</taxon>
        <taxon>Magnoliopsida</taxon>
        <taxon>Amborellales</taxon>
        <taxon>Amborellaceae</taxon>
        <taxon>Amborella</taxon>
    </lineage>
</organism>
<evidence type="ECO:0000256" key="6">
    <source>
        <dbReference type="SAM" id="Phobius"/>
    </source>
</evidence>
<feature type="transmembrane region" description="Helical" evidence="6">
    <location>
        <begin position="454"/>
        <end position="475"/>
    </location>
</feature>
<feature type="transmembrane region" description="Helical" evidence="6">
    <location>
        <begin position="119"/>
        <end position="143"/>
    </location>
</feature>
<dbReference type="HOGENOM" id="CLU_014777_1_0_1"/>
<dbReference type="SUPFAM" id="SSF52343">
    <property type="entry name" value="Ferredoxin reductase-like, C-terminal NADP-linked domain"/>
    <property type="match status" value="1"/>
</dbReference>
<keyword evidence="5 6" id="KW-0472">Membrane</keyword>
<dbReference type="EMBL" id="KI397142">
    <property type="protein sequence ID" value="ERM96456.1"/>
    <property type="molecule type" value="Genomic_DNA"/>
</dbReference>
<dbReference type="PANTHER" id="PTHR11972">
    <property type="entry name" value="NADPH OXIDASE"/>
    <property type="match status" value="1"/>
</dbReference>
<dbReference type="PANTHER" id="PTHR11972:SF41">
    <property type="entry name" value="FERRIC REDUCTION OXIDASE 2"/>
    <property type="match status" value="1"/>
</dbReference>
<reference evidence="9" key="1">
    <citation type="journal article" date="2013" name="Science">
        <title>The Amborella genome and the evolution of flowering plants.</title>
        <authorList>
            <consortium name="Amborella Genome Project"/>
        </authorList>
    </citation>
    <scope>NUCLEOTIDE SEQUENCE [LARGE SCALE GENOMIC DNA]</scope>
</reference>
<dbReference type="Pfam" id="PF01794">
    <property type="entry name" value="Ferric_reduct"/>
    <property type="match status" value="1"/>
</dbReference>
<evidence type="ECO:0000256" key="4">
    <source>
        <dbReference type="ARBA" id="ARBA00023002"/>
    </source>
</evidence>
<dbReference type="InterPro" id="IPR050369">
    <property type="entry name" value="RBOH/FRE"/>
</dbReference>
<proteinExistence type="predicted"/>
<dbReference type="Proteomes" id="UP000017836">
    <property type="component" value="Unassembled WGS sequence"/>
</dbReference>
<feature type="domain" description="FAD-binding FR-type" evidence="7">
    <location>
        <begin position="231"/>
        <end position="336"/>
    </location>
</feature>
<keyword evidence="4" id="KW-0560">Oxidoreductase</keyword>
<evidence type="ECO:0000313" key="8">
    <source>
        <dbReference type="EMBL" id="ERM96456.1"/>
    </source>
</evidence>
<keyword evidence="9" id="KW-1185">Reference proteome</keyword>
<evidence type="ECO:0000259" key="7">
    <source>
        <dbReference type="PROSITE" id="PS51384"/>
    </source>
</evidence>
<comment type="subcellular location">
    <subcellularLocation>
        <location evidence="1">Membrane</location>
        <topology evidence="1">Multi-pass membrane protein</topology>
    </subcellularLocation>
</comment>
<dbReference type="SFLD" id="SFLDS00052">
    <property type="entry name" value="Ferric_Reductase_Domain"/>
    <property type="match status" value="1"/>
</dbReference>
<keyword evidence="2 6" id="KW-0812">Transmembrane</keyword>
<dbReference type="Pfam" id="PF08022">
    <property type="entry name" value="FAD_binding_8"/>
    <property type="match status" value="1"/>
</dbReference>
<accession>W1NLR2</accession>
<evidence type="ECO:0000256" key="3">
    <source>
        <dbReference type="ARBA" id="ARBA00022989"/>
    </source>
</evidence>
<feature type="transmembrane region" description="Helical" evidence="6">
    <location>
        <begin position="155"/>
        <end position="175"/>
    </location>
</feature>
<evidence type="ECO:0000256" key="2">
    <source>
        <dbReference type="ARBA" id="ARBA00022692"/>
    </source>
</evidence>
<dbReference type="SFLD" id="SFLDG01168">
    <property type="entry name" value="Ferric_reductase_subgroup_(FRE"/>
    <property type="match status" value="1"/>
</dbReference>
<dbReference type="InterPro" id="IPR013112">
    <property type="entry name" value="FAD-bd_8"/>
</dbReference>
<protein>
    <recommendedName>
        <fullName evidence="7">FAD-binding FR-type domain-containing protein</fullName>
    </recommendedName>
</protein>
<dbReference type="STRING" id="13333.W1NLR2"/>
<dbReference type="Gramene" id="ERM96456">
    <property type="protein sequence ID" value="ERM96456"/>
    <property type="gene ID" value="AMTR_s00001p00254670"/>
</dbReference>
<dbReference type="InterPro" id="IPR013130">
    <property type="entry name" value="Fe3_Rdtase_TM_dom"/>
</dbReference>
<sequence>MGMFVMCMFYRGEKQRLEAWSRPVIVKGPLGIVSAMELACLLMFVALLVYSFSTYLSISFSKLKPGQNPMWQAKLSSVALRFGLVGNVCAAFLFIPVARGSVLLQVLGIGNEAGVKYHIWLGHITMTLFTAHGLSYSILFAAGHKLELLGDWEKTGVSIVAGVVALSAGIVMWVTTLKQIRERMFELFYYAHHLYFVFILFYVLHVGAFFFTMILPGVYLFLIDRFLRFLQSRRKVRLISSRILPCETVELTFTKQPGLKYNPLSMVFVNVPSISSLQWHPFTVTSNSKMEVDKLSVVVKSEGSWSRRLFDTVSMAPALEHLDVHIEGPYGPSSCHFLRHDALVLISGGSGITPFMSVVRELVVMSGTLGSPVPSILMICAFRNSDGLSMLDVLLPPSSPSISGLDLRIEAFITRGKPESEGNDRKDKLLRAVWFKPSRSEAPVSAILGPTKSWLWMGAIISSSFVMFLLLLGITERYYVYPIDHNTGDVYPTGAHAMLNVLFVCVSIATMATLAVMWNRRHSPMEMKQIQNLELPTPTTSPSAWSYNADRELESLPQQSLLQATNIHIGARPDLTKMLESYGEASDGSSIGVMVCGPDSMRDEAAAFCSSALAYNFHFESLNFTF</sequence>
<dbReference type="InterPro" id="IPR017927">
    <property type="entry name" value="FAD-bd_FR_type"/>
</dbReference>
<feature type="transmembrane region" description="Helical" evidence="6">
    <location>
        <begin position="495"/>
        <end position="518"/>
    </location>
</feature>
<dbReference type="AlphaFoldDB" id="W1NLR2"/>
<dbReference type="OMA" id="MTRYYIY"/>
<dbReference type="InterPro" id="IPR039261">
    <property type="entry name" value="FNR_nucleotide-bd"/>
</dbReference>
<evidence type="ECO:0000256" key="5">
    <source>
        <dbReference type="ARBA" id="ARBA00023136"/>
    </source>
</evidence>
<dbReference type="Pfam" id="PF08030">
    <property type="entry name" value="NAD_binding_6"/>
    <property type="match status" value="1"/>
</dbReference>
<dbReference type="GO" id="GO:0000293">
    <property type="term" value="F:ferric-chelate reductase activity"/>
    <property type="evidence" value="ECO:0000318"/>
    <property type="project" value="GO_Central"/>
</dbReference>
<dbReference type="InterPro" id="IPR013121">
    <property type="entry name" value="Fe_red_NAD-bd_6"/>
</dbReference>
<dbReference type="CDD" id="cd06186">
    <property type="entry name" value="NOX_Duox_like_FAD_NADP"/>
    <property type="match status" value="1"/>
</dbReference>
<dbReference type="Gene3D" id="3.40.50.80">
    <property type="entry name" value="Nucleotide-binding domain of ferredoxin-NADP reductase (FNR) module"/>
    <property type="match status" value="2"/>
</dbReference>
<dbReference type="GO" id="GO:0005886">
    <property type="term" value="C:plasma membrane"/>
    <property type="evidence" value="ECO:0000318"/>
    <property type="project" value="GO_Central"/>
</dbReference>
<evidence type="ECO:0000256" key="1">
    <source>
        <dbReference type="ARBA" id="ARBA00004141"/>
    </source>
</evidence>